<dbReference type="Pfam" id="PF00027">
    <property type="entry name" value="cNMP_binding"/>
    <property type="match status" value="1"/>
</dbReference>
<feature type="domain" description="Cyclic nucleotide-binding" evidence="4">
    <location>
        <begin position="14"/>
        <end position="117"/>
    </location>
</feature>
<dbReference type="AlphaFoldDB" id="A0A7Y0HG20"/>
<evidence type="ECO:0000256" key="1">
    <source>
        <dbReference type="ARBA" id="ARBA00023015"/>
    </source>
</evidence>
<dbReference type="PROSITE" id="PS50042">
    <property type="entry name" value="CNMP_BINDING_3"/>
    <property type="match status" value="1"/>
</dbReference>
<dbReference type="EMBL" id="JABBNT010000002">
    <property type="protein sequence ID" value="NMM43899.1"/>
    <property type="molecule type" value="Genomic_DNA"/>
</dbReference>
<dbReference type="PANTHER" id="PTHR24567:SF74">
    <property type="entry name" value="HTH-TYPE TRANSCRIPTIONAL REGULATOR ARCR"/>
    <property type="match status" value="1"/>
</dbReference>
<dbReference type="InterPro" id="IPR036390">
    <property type="entry name" value="WH_DNA-bd_sf"/>
</dbReference>
<dbReference type="SUPFAM" id="SSF46785">
    <property type="entry name" value="Winged helix' DNA-binding domain"/>
    <property type="match status" value="1"/>
</dbReference>
<dbReference type="PROSITE" id="PS51063">
    <property type="entry name" value="HTH_CRP_2"/>
    <property type="match status" value="1"/>
</dbReference>
<evidence type="ECO:0000313" key="7">
    <source>
        <dbReference type="Proteomes" id="UP000539372"/>
    </source>
</evidence>
<dbReference type="InterPro" id="IPR018490">
    <property type="entry name" value="cNMP-bd_dom_sf"/>
</dbReference>
<dbReference type="CDD" id="cd00038">
    <property type="entry name" value="CAP_ED"/>
    <property type="match status" value="1"/>
</dbReference>
<dbReference type="InterPro" id="IPR012318">
    <property type="entry name" value="HTH_CRP"/>
</dbReference>
<evidence type="ECO:0000313" key="6">
    <source>
        <dbReference type="EMBL" id="NMM43899.1"/>
    </source>
</evidence>
<name>A0A7Y0HG20_9PROT</name>
<dbReference type="SUPFAM" id="SSF51206">
    <property type="entry name" value="cAMP-binding domain-like"/>
    <property type="match status" value="1"/>
</dbReference>
<dbReference type="RefSeq" id="WP_169624219.1">
    <property type="nucleotide sequence ID" value="NZ_JABBNT010000002.1"/>
</dbReference>
<dbReference type="SMART" id="SM00100">
    <property type="entry name" value="cNMP"/>
    <property type="match status" value="1"/>
</dbReference>
<dbReference type="GO" id="GO:0003677">
    <property type="term" value="F:DNA binding"/>
    <property type="evidence" value="ECO:0007669"/>
    <property type="project" value="UniProtKB-KW"/>
</dbReference>
<evidence type="ECO:0000256" key="2">
    <source>
        <dbReference type="ARBA" id="ARBA00023125"/>
    </source>
</evidence>
<feature type="domain" description="HTH crp-type" evidence="5">
    <location>
        <begin position="148"/>
        <end position="220"/>
    </location>
</feature>
<sequence length="232" mass="25700">MSGDSDRSLASIFLFKGLSEDALRKIEERCRWRDYAPQETIIDFKDDSEDVYFITKGVARVVNYSVSGREVAFDDLRTGSLFGELAAIDGEPRSANVVAIAPSTVATMNASTFRSMLEEHPPVAIVLMKRLAQMVRLSVERIMDLSTLGANNRVHAELLRLAKSNIRDDGSAVISPVPIHSELASRVSTTRETVARVLSDLTRKGLVKKSGNSLILLDTERLQDMVEQFRGD</sequence>
<dbReference type="Proteomes" id="UP000539372">
    <property type="component" value="Unassembled WGS sequence"/>
</dbReference>
<keyword evidence="1" id="KW-0805">Transcription regulation</keyword>
<evidence type="ECO:0000259" key="4">
    <source>
        <dbReference type="PROSITE" id="PS50042"/>
    </source>
</evidence>
<reference evidence="6 7" key="1">
    <citation type="submission" date="2020-04" db="EMBL/GenBank/DDBJ databases">
        <title>Rhodospirillaceae bacterium KN72 isolated from deep sea.</title>
        <authorList>
            <person name="Zhang D.-C."/>
        </authorList>
    </citation>
    <scope>NUCLEOTIDE SEQUENCE [LARGE SCALE GENOMIC DNA]</scope>
    <source>
        <strain evidence="6 7">KN72</strain>
    </source>
</reference>
<evidence type="ECO:0000259" key="5">
    <source>
        <dbReference type="PROSITE" id="PS51063"/>
    </source>
</evidence>
<protein>
    <submittedName>
        <fullName evidence="6">Crp/Fnr family transcriptional regulator</fullName>
    </submittedName>
</protein>
<keyword evidence="2" id="KW-0238">DNA-binding</keyword>
<dbReference type="GO" id="GO:0003700">
    <property type="term" value="F:DNA-binding transcription factor activity"/>
    <property type="evidence" value="ECO:0007669"/>
    <property type="project" value="TreeGrafter"/>
</dbReference>
<dbReference type="GO" id="GO:0005829">
    <property type="term" value="C:cytosol"/>
    <property type="evidence" value="ECO:0007669"/>
    <property type="project" value="TreeGrafter"/>
</dbReference>
<dbReference type="Pfam" id="PF13545">
    <property type="entry name" value="HTH_Crp_2"/>
    <property type="match status" value="1"/>
</dbReference>
<dbReference type="InterPro" id="IPR000595">
    <property type="entry name" value="cNMP-bd_dom"/>
</dbReference>
<organism evidence="6 7">
    <name type="scientific">Pacificispira spongiicola</name>
    <dbReference type="NCBI Taxonomy" id="2729598"/>
    <lineage>
        <taxon>Bacteria</taxon>
        <taxon>Pseudomonadati</taxon>
        <taxon>Pseudomonadota</taxon>
        <taxon>Alphaproteobacteria</taxon>
        <taxon>Rhodospirillales</taxon>
        <taxon>Rhodospirillaceae</taxon>
        <taxon>Pacificispira</taxon>
    </lineage>
</organism>
<dbReference type="PANTHER" id="PTHR24567">
    <property type="entry name" value="CRP FAMILY TRANSCRIPTIONAL REGULATORY PROTEIN"/>
    <property type="match status" value="1"/>
</dbReference>
<keyword evidence="3" id="KW-0804">Transcription</keyword>
<accession>A0A7Y0HG20</accession>
<comment type="caution">
    <text evidence="6">The sequence shown here is derived from an EMBL/GenBank/DDBJ whole genome shotgun (WGS) entry which is preliminary data.</text>
</comment>
<dbReference type="InterPro" id="IPR036388">
    <property type="entry name" value="WH-like_DNA-bd_sf"/>
</dbReference>
<dbReference type="Gene3D" id="2.60.120.10">
    <property type="entry name" value="Jelly Rolls"/>
    <property type="match status" value="1"/>
</dbReference>
<gene>
    <name evidence="6" type="ORF">HH303_05390</name>
</gene>
<dbReference type="InterPro" id="IPR050397">
    <property type="entry name" value="Env_Response_Regulators"/>
</dbReference>
<dbReference type="InterPro" id="IPR014710">
    <property type="entry name" value="RmlC-like_jellyroll"/>
</dbReference>
<proteinExistence type="predicted"/>
<dbReference type="Gene3D" id="1.10.10.10">
    <property type="entry name" value="Winged helix-like DNA-binding domain superfamily/Winged helix DNA-binding domain"/>
    <property type="match status" value="1"/>
</dbReference>
<dbReference type="SMART" id="SM00419">
    <property type="entry name" value="HTH_CRP"/>
    <property type="match status" value="1"/>
</dbReference>
<keyword evidence="7" id="KW-1185">Reference proteome</keyword>
<evidence type="ECO:0000256" key="3">
    <source>
        <dbReference type="ARBA" id="ARBA00023163"/>
    </source>
</evidence>